<dbReference type="PANTHER" id="PTHR38360">
    <property type="entry name" value="OS03G0120000 PROTEIN"/>
    <property type="match status" value="1"/>
</dbReference>
<dbReference type="Proteomes" id="UP000031186">
    <property type="component" value="Unassembled WGS sequence"/>
</dbReference>
<accession>A0A0B4FMZ4</accession>
<feature type="non-terminal residue" evidence="4">
    <location>
        <position position="1"/>
    </location>
</feature>
<keyword evidence="5" id="KW-1185">Reference proteome</keyword>
<name>A0A0B4FMZ4_METAF</name>
<dbReference type="AlphaFoldDB" id="A0A0B4FMZ4"/>
<feature type="transmembrane region" description="Helical" evidence="2">
    <location>
        <begin position="469"/>
        <end position="491"/>
    </location>
</feature>
<gene>
    <name evidence="4" type="ORF">MAN_03829</name>
</gene>
<proteinExistence type="predicted"/>
<keyword evidence="2" id="KW-0812">Transmembrane</keyword>
<evidence type="ECO:0000313" key="4">
    <source>
        <dbReference type="EMBL" id="KID67071.1"/>
    </source>
</evidence>
<evidence type="ECO:0000256" key="1">
    <source>
        <dbReference type="SAM" id="MobiDB-lite"/>
    </source>
</evidence>
<feature type="chain" id="PRO_5002087641" evidence="3">
    <location>
        <begin position="20"/>
        <end position="522"/>
    </location>
</feature>
<feature type="compositionally biased region" description="Basic and acidic residues" evidence="1">
    <location>
        <begin position="499"/>
        <end position="512"/>
    </location>
</feature>
<protein>
    <submittedName>
        <fullName evidence="4">Periplasmic binding protein</fullName>
    </submittedName>
</protein>
<reference evidence="4 5" key="1">
    <citation type="journal article" date="2014" name="Proc. Natl. Acad. Sci. U.S.A.">
        <title>Trajectory and genomic determinants of fungal-pathogen speciation and host adaptation.</title>
        <authorList>
            <person name="Hu X."/>
            <person name="Xiao G."/>
            <person name="Zheng P."/>
            <person name="Shang Y."/>
            <person name="Su Y."/>
            <person name="Zhang X."/>
            <person name="Liu X."/>
            <person name="Zhan S."/>
            <person name="St Leger R.J."/>
            <person name="Wang C."/>
        </authorList>
    </citation>
    <scope>NUCLEOTIDE SEQUENCE [LARGE SCALE GENOMIC DNA]</scope>
    <source>
        <strain evidence="4 5">ARSEF 549</strain>
    </source>
</reference>
<feature type="signal peptide" evidence="3">
    <location>
        <begin position="1"/>
        <end position="19"/>
    </location>
</feature>
<sequence length="522" mass="56737">MKGFTQLALLAASATLGQAAFREGCADAPWDSDTDFFLTKFEKSPTNPFLAEYNKTYVTIKNRQSRYVVLYCSKEPPPTSIVGESSLFVKAPVKNVAALDGFSQNLVEMLGMSTSLKRTGVYSDVTSSCIRGNMKDNITFDDDEWDKAPEVDVTFYGDTATSDNKKVLIYNVGNYAPLAQLGYIKFVSMFFGLEELGEKLYDEISANYRCAAAQVQQAIMAGTYPTGALISPIRKDGDKFTVFQSAWWNSILSDAGSALVNVSADGQASEMSNPTKPSLVTIDANSAGNNFARNSWAIIDTTQYDQLPGKQAPKTLPESTRITAETYTSRSGASSASYAVKNNNVWLTDKAANRNRRHNFFDRGSARPDQVIRDIISIVSPSFLPDYSNMFIRSVTKPDDEIALRRFTNTCAEKGKELETLSLTKCDAPAWVAGYHDSGLKPNAYRSADQAESLALRASGNGLSGGQKAGIAVGSVVGFLLLAAAAGFGIYKCRRARAGDKNAKRSEMDQVEKGSVSSRSTH</sequence>
<keyword evidence="2" id="KW-0472">Membrane</keyword>
<feature type="region of interest" description="Disordered" evidence="1">
    <location>
        <begin position="499"/>
        <end position="522"/>
    </location>
</feature>
<organism evidence="4 5">
    <name type="scientific">Metarhizium anisopliae (strain ARSEF 549)</name>
    <dbReference type="NCBI Taxonomy" id="3151832"/>
    <lineage>
        <taxon>Eukaryota</taxon>
        <taxon>Fungi</taxon>
        <taxon>Dikarya</taxon>
        <taxon>Ascomycota</taxon>
        <taxon>Pezizomycotina</taxon>
        <taxon>Sordariomycetes</taxon>
        <taxon>Hypocreomycetidae</taxon>
        <taxon>Hypocreales</taxon>
        <taxon>Clavicipitaceae</taxon>
        <taxon>Metarhizium</taxon>
    </lineage>
</organism>
<evidence type="ECO:0000256" key="3">
    <source>
        <dbReference type="SAM" id="SignalP"/>
    </source>
</evidence>
<dbReference type="EMBL" id="AZNF01000004">
    <property type="protein sequence ID" value="KID67071.1"/>
    <property type="molecule type" value="Genomic_DNA"/>
</dbReference>
<dbReference type="VEuPathDB" id="FungiDB:MAN_03829"/>
<dbReference type="PANTHER" id="PTHR38360:SF1">
    <property type="entry name" value="F12P19.7"/>
    <property type="match status" value="1"/>
</dbReference>
<comment type="caution">
    <text evidence="4">The sequence shown here is derived from an EMBL/GenBank/DDBJ whole genome shotgun (WGS) entry which is preliminary data.</text>
</comment>
<dbReference type="HOGENOM" id="CLU_526728_0_0_1"/>
<evidence type="ECO:0000256" key="2">
    <source>
        <dbReference type="SAM" id="Phobius"/>
    </source>
</evidence>
<keyword evidence="2" id="KW-1133">Transmembrane helix</keyword>
<dbReference type="OrthoDB" id="409848at2759"/>
<keyword evidence="3" id="KW-0732">Signal</keyword>
<evidence type="ECO:0000313" key="5">
    <source>
        <dbReference type="Proteomes" id="UP000031186"/>
    </source>
</evidence>